<proteinExistence type="predicted"/>
<keyword evidence="2" id="KW-1185">Reference proteome</keyword>
<gene>
    <name evidence="1" type="ORF">JOE69_002854</name>
</gene>
<evidence type="ECO:0000313" key="2">
    <source>
        <dbReference type="Proteomes" id="UP001185069"/>
    </source>
</evidence>
<comment type="caution">
    <text evidence="1">The sequence shown here is derived from an EMBL/GenBank/DDBJ whole genome shotgun (WGS) entry which is preliminary data.</text>
</comment>
<evidence type="ECO:0000313" key="1">
    <source>
        <dbReference type="EMBL" id="MDR6270616.1"/>
    </source>
</evidence>
<reference evidence="1 2" key="1">
    <citation type="submission" date="2023-07" db="EMBL/GenBank/DDBJ databases">
        <title>Sequencing the genomes of 1000 actinobacteria strains.</title>
        <authorList>
            <person name="Klenk H.-P."/>
        </authorList>
    </citation>
    <scope>NUCLEOTIDE SEQUENCE [LARGE SCALE GENOMIC DNA]</scope>
    <source>
        <strain evidence="1 2">DSM 14555</strain>
    </source>
</reference>
<sequence>MSTSLTQQVAEALYNLEPLVTGYGDRERKLTWTETQYEGYSGKYLRRAEAVLPVILDAAKDVIREEQLHDATDRADRADQAYNLGVHEAAGAIDKLRTTR</sequence>
<organism evidence="1 2">
    <name type="scientific">Arthrobacter russicus</name>
    <dbReference type="NCBI Taxonomy" id="172040"/>
    <lineage>
        <taxon>Bacteria</taxon>
        <taxon>Bacillati</taxon>
        <taxon>Actinomycetota</taxon>
        <taxon>Actinomycetes</taxon>
        <taxon>Micrococcales</taxon>
        <taxon>Micrococcaceae</taxon>
        <taxon>Arthrobacter</taxon>
    </lineage>
</organism>
<dbReference type="RefSeq" id="WP_309799805.1">
    <property type="nucleotide sequence ID" value="NZ_JAVDQF010000001.1"/>
</dbReference>
<evidence type="ECO:0008006" key="3">
    <source>
        <dbReference type="Google" id="ProtNLM"/>
    </source>
</evidence>
<name>A0ABU1JFJ8_9MICC</name>
<dbReference type="EMBL" id="JAVDQF010000001">
    <property type="protein sequence ID" value="MDR6270616.1"/>
    <property type="molecule type" value="Genomic_DNA"/>
</dbReference>
<protein>
    <recommendedName>
        <fullName evidence="3">Excreted virulence factor EspC, type VII ESX diderm</fullName>
    </recommendedName>
</protein>
<dbReference type="Proteomes" id="UP001185069">
    <property type="component" value="Unassembled WGS sequence"/>
</dbReference>
<accession>A0ABU1JFJ8</accession>